<dbReference type="Proteomes" id="UP000199009">
    <property type="component" value="Chromosome I"/>
</dbReference>
<dbReference type="PANTHER" id="PTHR30576">
    <property type="entry name" value="COLANIC BIOSYNTHESIS UDP-GLUCOSE LIPID CARRIER TRANSFERASE"/>
    <property type="match status" value="1"/>
</dbReference>
<protein>
    <submittedName>
        <fullName evidence="9">Exopolysaccharide biosynthesis polyprenyl glycosylphosphotransferase</fullName>
    </submittedName>
</protein>
<dbReference type="STRING" id="370764.SAMN04489810_3437"/>
<organism evidence="9 10">
    <name type="scientific">Microbacterium pygmaeum</name>
    <dbReference type="NCBI Taxonomy" id="370764"/>
    <lineage>
        <taxon>Bacteria</taxon>
        <taxon>Bacillati</taxon>
        <taxon>Actinomycetota</taxon>
        <taxon>Actinomycetes</taxon>
        <taxon>Micrococcales</taxon>
        <taxon>Microbacteriaceae</taxon>
        <taxon>Microbacterium</taxon>
    </lineage>
</organism>
<feature type="transmembrane region" description="Helical" evidence="7">
    <location>
        <begin position="334"/>
        <end position="357"/>
    </location>
</feature>
<dbReference type="Pfam" id="PF02397">
    <property type="entry name" value="Bac_transf"/>
    <property type="match status" value="1"/>
</dbReference>
<gene>
    <name evidence="9" type="ORF">SAMN04489810_3437</name>
</gene>
<feature type="transmembrane region" description="Helical" evidence="7">
    <location>
        <begin position="96"/>
        <end position="115"/>
    </location>
</feature>
<feature type="transmembrane region" description="Helical" evidence="7">
    <location>
        <begin position="136"/>
        <end position="154"/>
    </location>
</feature>
<dbReference type="InterPro" id="IPR017475">
    <property type="entry name" value="EPS_sugar_tfrase"/>
</dbReference>
<dbReference type="OrthoDB" id="9808602at2"/>
<name>A0A1G8DTA3_9MICO</name>
<keyword evidence="4 7" id="KW-0812">Transmembrane</keyword>
<dbReference type="RefSeq" id="WP_091492787.1">
    <property type="nucleotide sequence ID" value="NZ_LT629692.1"/>
</dbReference>
<evidence type="ECO:0000256" key="4">
    <source>
        <dbReference type="ARBA" id="ARBA00022692"/>
    </source>
</evidence>
<dbReference type="GO" id="GO:0016780">
    <property type="term" value="F:phosphotransferase activity, for other substituted phosphate groups"/>
    <property type="evidence" value="ECO:0007669"/>
    <property type="project" value="TreeGrafter"/>
</dbReference>
<evidence type="ECO:0000259" key="8">
    <source>
        <dbReference type="Pfam" id="PF02397"/>
    </source>
</evidence>
<keyword evidence="10" id="KW-1185">Reference proteome</keyword>
<feature type="transmembrane region" description="Helical" evidence="7">
    <location>
        <begin position="160"/>
        <end position="178"/>
    </location>
</feature>
<keyword evidence="6 7" id="KW-0472">Membrane</keyword>
<reference evidence="9 10" key="1">
    <citation type="submission" date="2016-10" db="EMBL/GenBank/DDBJ databases">
        <authorList>
            <person name="de Groot N.N."/>
        </authorList>
    </citation>
    <scope>NUCLEOTIDE SEQUENCE [LARGE SCALE GENOMIC DNA]</scope>
    <source>
        <strain evidence="9 10">DSM 23142</strain>
    </source>
</reference>
<dbReference type="EMBL" id="LT629692">
    <property type="protein sequence ID" value="SDH60690.1"/>
    <property type="molecule type" value="Genomic_DNA"/>
</dbReference>
<sequence length="522" mass="57307">MTAVDAGAASATWIPEIPATPRPSVDRDARGAAASATDAAIRRATPALERRRLWERRFRIRLIVTDAAIIATATVSASVLHLLAAAPRVLVEDPWVLTRLPLGATVTWLVMLWAFQTRAPRVIGAGSAEYVRVAHATGLAFGVLAIAFTVFSWSGLRDQLILALPVGLLGLLLGRHAWRRWLIAQRHARRSVSRTIVVGRRGDVEHVIGTLRRNDHFGYHVVGAALAETDAGAALLVEDESFAVVGTPGTVAAAARAIGADTIIVASQLDDADYTRRLSWELEGTAADLVLSSRLTDVAGPRISLRQVDGLPLVQVRIPTFEGARHVYKRALDILIATVALVPIALLTPFIALAVSLDSPGPLFFRQRRVGLNSREFEIVKFRTMRTSAESELAALAARNEAAGPLFKIHDDPRVTRIGKVLRRFSLDELPQFWNVLRGDMSVVGPRPPLPNEVGGYDHAVRRRLYIKPGITGLWQVSGRSDLTWEQSVRLDLHYVENWSVMTDLMIMWRTARVMVRPNGAY</sequence>
<proteinExistence type="inferred from homology"/>
<keyword evidence="5 7" id="KW-1133">Transmembrane helix</keyword>
<evidence type="ECO:0000256" key="1">
    <source>
        <dbReference type="ARBA" id="ARBA00004141"/>
    </source>
</evidence>
<evidence type="ECO:0000313" key="10">
    <source>
        <dbReference type="Proteomes" id="UP000199009"/>
    </source>
</evidence>
<keyword evidence="3 9" id="KW-0808">Transferase</keyword>
<dbReference type="NCBIfam" id="TIGR03025">
    <property type="entry name" value="EPS_sugtrans"/>
    <property type="match status" value="1"/>
</dbReference>
<dbReference type="PANTHER" id="PTHR30576:SF10">
    <property type="entry name" value="SLL5057 PROTEIN"/>
    <property type="match status" value="1"/>
</dbReference>
<dbReference type="InterPro" id="IPR003362">
    <property type="entry name" value="Bact_transf"/>
</dbReference>
<evidence type="ECO:0000256" key="6">
    <source>
        <dbReference type="ARBA" id="ARBA00023136"/>
    </source>
</evidence>
<evidence type="ECO:0000256" key="3">
    <source>
        <dbReference type="ARBA" id="ARBA00022679"/>
    </source>
</evidence>
<evidence type="ECO:0000313" key="9">
    <source>
        <dbReference type="EMBL" id="SDH60690.1"/>
    </source>
</evidence>
<evidence type="ECO:0000256" key="7">
    <source>
        <dbReference type="SAM" id="Phobius"/>
    </source>
</evidence>
<accession>A0A1G8DTA3</accession>
<feature type="transmembrane region" description="Helical" evidence="7">
    <location>
        <begin position="60"/>
        <end position="84"/>
    </location>
</feature>
<feature type="domain" description="Bacterial sugar transferase" evidence="8">
    <location>
        <begin position="329"/>
        <end position="516"/>
    </location>
</feature>
<dbReference type="GO" id="GO:0016020">
    <property type="term" value="C:membrane"/>
    <property type="evidence" value="ECO:0007669"/>
    <property type="project" value="UniProtKB-SubCell"/>
</dbReference>
<comment type="subcellular location">
    <subcellularLocation>
        <location evidence="1">Membrane</location>
        <topology evidence="1">Multi-pass membrane protein</topology>
    </subcellularLocation>
</comment>
<comment type="similarity">
    <text evidence="2">Belongs to the bacterial sugar transferase family.</text>
</comment>
<evidence type="ECO:0000256" key="2">
    <source>
        <dbReference type="ARBA" id="ARBA00006464"/>
    </source>
</evidence>
<evidence type="ECO:0000256" key="5">
    <source>
        <dbReference type="ARBA" id="ARBA00022989"/>
    </source>
</evidence>
<dbReference type="AlphaFoldDB" id="A0A1G8DTA3"/>